<dbReference type="EMBL" id="NJBO01000003">
    <property type="protein sequence ID" value="TKJ43674.1"/>
    <property type="molecule type" value="Genomic_DNA"/>
</dbReference>
<gene>
    <name evidence="1" type="ORF">CEE36_03030</name>
</gene>
<organism evidence="1 2">
    <name type="scientific">candidate division TA06 bacterium B3_TA06</name>
    <dbReference type="NCBI Taxonomy" id="2012487"/>
    <lineage>
        <taxon>Bacteria</taxon>
        <taxon>Bacteria division TA06</taxon>
    </lineage>
</organism>
<dbReference type="AlphaFoldDB" id="A0A532V8X8"/>
<proteinExistence type="predicted"/>
<dbReference type="Proteomes" id="UP000317778">
    <property type="component" value="Unassembled WGS sequence"/>
</dbReference>
<comment type="caution">
    <text evidence="1">The sequence shown here is derived from an EMBL/GenBank/DDBJ whole genome shotgun (WGS) entry which is preliminary data.</text>
</comment>
<evidence type="ECO:0000313" key="2">
    <source>
        <dbReference type="Proteomes" id="UP000317778"/>
    </source>
</evidence>
<name>A0A532V8X8_UNCT6</name>
<reference evidence="1 2" key="1">
    <citation type="submission" date="2017-06" db="EMBL/GenBank/DDBJ databases">
        <title>Novel microbial phyla capable of carbon fixation and sulfur reduction in deep-sea sediments.</title>
        <authorList>
            <person name="Huang J."/>
            <person name="Baker B."/>
            <person name="Wang Y."/>
        </authorList>
    </citation>
    <scope>NUCLEOTIDE SEQUENCE [LARGE SCALE GENOMIC DNA]</scope>
    <source>
        <strain evidence="1">B3_TA06</strain>
    </source>
</reference>
<sequence>MGPKISSVSDAVIAVFAYYDSTHVVVRDIDEGGIIWEGDLDSAEYYLQDSPTPHPLIFSVESTKPVSAVTLSGLSGVVGTYAPAFNGTFTGQDFITYCHNWTEASQDLNIIPWEDDATVVVTDLDDPADTIWQVVCPKKGEIKGMDMPQRIALYIHADKDISVAQTPWASYGASMIAFYMVRGIDRGGTGLGTEFYLPVETSLSGGGRDYYSRLHVVAFKDSTEVTVTRIPRDGGDKTEIWQGTLHTGEYYRYTSALGDATAHAIYHVMASNKVATIASCGDDKGSDFFPVADLARIGISEEPPVTPVTHPSNWRLSASVGRQIVLQYFDMPQGFHASFAVFDAVGRKVDELHVSGSSGTITWPVTHHSPGVYFIRLQSAKTATKKVILLR</sequence>
<protein>
    <submittedName>
        <fullName evidence="1">Uncharacterized protein</fullName>
    </submittedName>
</protein>
<accession>A0A532V8X8</accession>
<evidence type="ECO:0000313" key="1">
    <source>
        <dbReference type="EMBL" id="TKJ43674.1"/>
    </source>
</evidence>